<gene>
    <name evidence="1" type="ORF">A3D77_01265</name>
</gene>
<protein>
    <recommendedName>
        <fullName evidence="3">Cell envelope-related transcriptional attenuator domain-containing protein</fullName>
    </recommendedName>
</protein>
<dbReference type="Gene3D" id="3.40.630.190">
    <property type="entry name" value="LCP protein"/>
    <property type="match status" value="1"/>
</dbReference>
<reference evidence="1 2" key="1">
    <citation type="journal article" date="2016" name="Nat. Commun.">
        <title>Thousands of microbial genomes shed light on interconnected biogeochemical processes in an aquifer system.</title>
        <authorList>
            <person name="Anantharaman K."/>
            <person name="Brown C.T."/>
            <person name="Hug L.A."/>
            <person name="Sharon I."/>
            <person name="Castelle C.J."/>
            <person name="Probst A.J."/>
            <person name="Thomas B.C."/>
            <person name="Singh A."/>
            <person name="Wilkins M.J."/>
            <person name="Karaoz U."/>
            <person name="Brodie E.L."/>
            <person name="Williams K.H."/>
            <person name="Hubbard S.S."/>
            <person name="Banfield J.F."/>
        </authorList>
    </citation>
    <scope>NUCLEOTIDE SEQUENCE [LARGE SCALE GENOMIC DNA]</scope>
</reference>
<dbReference type="AlphaFoldDB" id="A0A1F5ZT67"/>
<comment type="caution">
    <text evidence="1">The sequence shown here is derived from an EMBL/GenBank/DDBJ whole genome shotgun (WGS) entry which is preliminary data.</text>
</comment>
<dbReference type="Proteomes" id="UP000176923">
    <property type="component" value="Unassembled WGS sequence"/>
</dbReference>
<sequence>MSLKTIFLLSVSFLISSSVLLIGVTYLYDPKPISIIAAVETNRKTDSSTHLLGVSSSSENVIPSSKTFSKMTVTILLIGIDSRRGNQTPRCDAIHLITFNRKEKSLHLINIPRGTPTRIPGFDESFSIISNACSVLGIDSVKTRIEKMTNLKIDYTIKMGFSQAIGFARLFSLPSIDTLTSLRSRAYPAGDNQRSYNQALFIRDLIGKYLSSYPSFPKPFKYIAFNMLEADVDFETADNLLTEAASSPFATDSSLIPITNYSPKGTKLKDIHLLEKMGNASKSANGYDKEFVEYQQNLTAYLQNKIDTSQNFIKASRKDQAFKNIQPSYSQQLWLQIEDEIRRDALHFDIVKNFALSNFSSSESAKIILDFISEMDQKGNEDLKEKAEEVLKSL</sequence>
<organism evidence="1 2">
    <name type="scientific">Candidatus Gottesmanbacteria bacterium RIFCSPHIGHO2_02_FULL_39_11</name>
    <dbReference type="NCBI Taxonomy" id="1798382"/>
    <lineage>
        <taxon>Bacteria</taxon>
        <taxon>Candidatus Gottesmaniibacteriota</taxon>
    </lineage>
</organism>
<dbReference type="PANTHER" id="PTHR33392:SF6">
    <property type="entry name" value="POLYISOPRENYL-TEICHOIC ACID--PEPTIDOGLYCAN TEICHOIC ACID TRANSFERASE TAGU"/>
    <property type="match status" value="1"/>
</dbReference>
<proteinExistence type="predicted"/>
<evidence type="ECO:0000313" key="2">
    <source>
        <dbReference type="Proteomes" id="UP000176923"/>
    </source>
</evidence>
<dbReference type="PANTHER" id="PTHR33392">
    <property type="entry name" value="POLYISOPRENYL-TEICHOIC ACID--PEPTIDOGLYCAN TEICHOIC ACID TRANSFERASE TAGU"/>
    <property type="match status" value="1"/>
</dbReference>
<dbReference type="STRING" id="1798382.A3D77_01265"/>
<dbReference type="InterPro" id="IPR050922">
    <property type="entry name" value="LytR/CpsA/Psr_CW_biosynth"/>
</dbReference>
<dbReference type="EMBL" id="MFJL01000019">
    <property type="protein sequence ID" value="OGG15639.1"/>
    <property type="molecule type" value="Genomic_DNA"/>
</dbReference>
<accession>A0A1F5ZT67</accession>
<evidence type="ECO:0008006" key="3">
    <source>
        <dbReference type="Google" id="ProtNLM"/>
    </source>
</evidence>
<evidence type="ECO:0000313" key="1">
    <source>
        <dbReference type="EMBL" id="OGG15639.1"/>
    </source>
</evidence>
<name>A0A1F5ZT67_9BACT</name>